<dbReference type="AlphaFoldDB" id="X0SP23"/>
<protein>
    <submittedName>
        <fullName evidence="2">Uncharacterized protein</fullName>
    </submittedName>
</protein>
<comment type="caution">
    <text evidence="2">The sequence shown here is derived from an EMBL/GenBank/DDBJ whole genome shotgun (WGS) entry which is preliminary data.</text>
</comment>
<feature type="non-terminal residue" evidence="2">
    <location>
        <position position="1"/>
    </location>
</feature>
<organism evidence="2">
    <name type="scientific">marine sediment metagenome</name>
    <dbReference type="NCBI Taxonomy" id="412755"/>
    <lineage>
        <taxon>unclassified sequences</taxon>
        <taxon>metagenomes</taxon>
        <taxon>ecological metagenomes</taxon>
    </lineage>
</organism>
<evidence type="ECO:0000313" key="2">
    <source>
        <dbReference type="EMBL" id="GAF77607.1"/>
    </source>
</evidence>
<reference evidence="2" key="1">
    <citation type="journal article" date="2014" name="Front. Microbiol.">
        <title>High frequency of phylogenetically diverse reductive dehalogenase-homologous genes in deep subseafloor sedimentary metagenomes.</title>
        <authorList>
            <person name="Kawai M."/>
            <person name="Futagami T."/>
            <person name="Toyoda A."/>
            <person name="Takaki Y."/>
            <person name="Nishi S."/>
            <person name="Hori S."/>
            <person name="Arai W."/>
            <person name="Tsubouchi T."/>
            <person name="Morono Y."/>
            <person name="Uchiyama I."/>
            <person name="Ito T."/>
            <person name="Fujiyama A."/>
            <person name="Inagaki F."/>
            <person name="Takami H."/>
        </authorList>
    </citation>
    <scope>NUCLEOTIDE SEQUENCE</scope>
    <source>
        <strain evidence="2">Expedition CK06-06</strain>
    </source>
</reference>
<feature type="region of interest" description="Disordered" evidence="1">
    <location>
        <begin position="1"/>
        <end position="57"/>
    </location>
</feature>
<sequence length="147" mass="15736">VGAGKPMQDQLKEPDSNSAWGVPWEGVAGDQGRRARQAGQTAPPARQRGSSPATAPADQIDKTLLAQQASNFARLRTQLASRPATQREAYAQTQAVNMPPMGRLSRVVITVNQFSGEVLEVLRHRAAKVSAARKANEASQVKPAADR</sequence>
<proteinExistence type="predicted"/>
<dbReference type="EMBL" id="BARS01004399">
    <property type="protein sequence ID" value="GAF77607.1"/>
    <property type="molecule type" value="Genomic_DNA"/>
</dbReference>
<gene>
    <name evidence="2" type="ORF">S01H1_08592</name>
</gene>
<evidence type="ECO:0000256" key="1">
    <source>
        <dbReference type="SAM" id="MobiDB-lite"/>
    </source>
</evidence>
<name>X0SP23_9ZZZZ</name>
<accession>X0SP23</accession>